<accession>A0A0C3BL83</accession>
<dbReference type="Proteomes" id="UP000053424">
    <property type="component" value="Unassembled WGS sequence"/>
</dbReference>
<evidence type="ECO:0000256" key="1">
    <source>
        <dbReference type="ARBA" id="ARBA00004141"/>
    </source>
</evidence>
<dbReference type="EMBL" id="KN831797">
    <property type="protein sequence ID" value="KIM37475.1"/>
    <property type="molecule type" value="Genomic_DNA"/>
</dbReference>
<keyword evidence="4 6" id="KW-1133">Transmembrane helix</keyword>
<dbReference type="PANTHER" id="PTHR13353:SF5">
    <property type="entry name" value="TRANSMEMBRANE PROTEIN 19"/>
    <property type="match status" value="1"/>
</dbReference>
<name>A0A0C3BL83_HEBCY</name>
<evidence type="ECO:0000313" key="7">
    <source>
        <dbReference type="EMBL" id="KIM37475.1"/>
    </source>
</evidence>
<protein>
    <recommendedName>
        <fullName evidence="9">Transmembrane protein 19</fullName>
    </recommendedName>
</protein>
<sequence length="329" mass="35059">MVHLSDYYPLFLALLLSGHGLRKKSLSPSGALAAFVVGFLMMSGGVRVFGVALIGFYLAGSRATKCECWSKIFLYIYPLVVVDGKKRKAQLEDGYQEAGYRTGWQVLCNSASGFAAAFLWNAAFVPTSIHARIAEFVGIAVFQTRIDYDNNGWCPLSRTVANGWSRRLVLSALGHFACCLGDTLASELGILSSSRPKLITTLRTVPAGTNGAISVGGTVASIAGGGFIGMLVEVTMVIENSRCSIEWSGILFESVAWGMCGGGMGSLVDSLLGATVQETRYSNTKRVVLQDTNKTKDGVRVISGINLLSNNQVNLVSSVICAVMVGWIG</sequence>
<dbReference type="Pfam" id="PF01940">
    <property type="entry name" value="DUF92"/>
    <property type="match status" value="1"/>
</dbReference>
<dbReference type="OrthoDB" id="30881at2759"/>
<keyword evidence="3 6" id="KW-0812">Transmembrane</keyword>
<evidence type="ECO:0000256" key="2">
    <source>
        <dbReference type="ARBA" id="ARBA00009012"/>
    </source>
</evidence>
<evidence type="ECO:0000256" key="5">
    <source>
        <dbReference type="ARBA" id="ARBA00023136"/>
    </source>
</evidence>
<keyword evidence="5 6" id="KW-0472">Membrane</keyword>
<evidence type="ECO:0000256" key="3">
    <source>
        <dbReference type="ARBA" id="ARBA00022692"/>
    </source>
</evidence>
<feature type="transmembrane region" description="Helical" evidence="6">
    <location>
        <begin position="32"/>
        <end position="59"/>
    </location>
</feature>
<evidence type="ECO:0000313" key="8">
    <source>
        <dbReference type="Proteomes" id="UP000053424"/>
    </source>
</evidence>
<gene>
    <name evidence="7" type="ORF">M413DRAFT_77158</name>
</gene>
<keyword evidence="8" id="KW-1185">Reference proteome</keyword>
<reference evidence="7 8" key="1">
    <citation type="submission" date="2014-04" db="EMBL/GenBank/DDBJ databases">
        <authorList>
            <consortium name="DOE Joint Genome Institute"/>
            <person name="Kuo A."/>
            <person name="Gay G."/>
            <person name="Dore J."/>
            <person name="Kohler A."/>
            <person name="Nagy L.G."/>
            <person name="Floudas D."/>
            <person name="Copeland A."/>
            <person name="Barry K.W."/>
            <person name="Cichocki N."/>
            <person name="Veneault-Fourrey C."/>
            <person name="LaButti K."/>
            <person name="Lindquist E.A."/>
            <person name="Lipzen A."/>
            <person name="Lundell T."/>
            <person name="Morin E."/>
            <person name="Murat C."/>
            <person name="Sun H."/>
            <person name="Tunlid A."/>
            <person name="Henrissat B."/>
            <person name="Grigoriev I.V."/>
            <person name="Hibbett D.S."/>
            <person name="Martin F."/>
            <person name="Nordberg H.P."/>
            <person name="Cantor M.N."/>
            <person name="Hua S.X."/>
        </authorList>
    </citation>
    <scope>NUCLEOTIDE SEQUENCE [LARGE SCALE GENOMIC DNA]</scope>
    <source>
        <strain evidence="8">h7</strain>
    </source>
</reference>
<dbReference type="STRING" id="686832.A0A0C3BL83"/>
<proteinExistence type="inferred from homology"/>
<evidence type="ECO:0008006" key="9">
    <source>
        <dbReference type="Google" id="ProtNLM"/>
    </source>
</evidence>
<dbReference type="HOGENOM" id="CLU_036918_3_0_1"/>
<dbReference type="PANTHER" id="PTHR13353">
    <property type="entry name" value="TRANSMEMBRANE PROTEIN 19"/>
    <property type="match status" value="1"/>
</dbReference>
<comment type="subcellular location">
    <subcellularLocation>
        <location evidence="1">Membrane</location>
        <topology evidence="1">Multi-pass membrane protein</topology>
    </subcellularLocation>
</comment>
<dbReference type="InterPro" id="IPR002794">
    <property type="entry name" value="DUF92_TMEM19"/>
</dbReference>
<dbReference type="AlphaFoldDB" id="A0A0C3BL83"/>
<dbReference type="GO" id="GO:0016020">
    <property type="term" value="C:membrane"/>
    <property type="evidence" value="ECO:0007669"/>
    <property type="project" value="UniProtKB-SubCell"/>
</dbReference>
<reference evidence="8" key="2">
    <citation type="submission" date="2015-01" db="EMBL/GenBank/DDBJ databases">
        <title>Evolutionary Origins and Diversification of the Mycorrhizal Mutualists.</title>
        <authorList>
            <consortium name="DOE Joint Genome Institute"/>
            <consortium name="Mycorrhizal Genomics Consortium"/>
            <person name="Kohler A."/>
            <person name="Kuo A."/>
            <person name="Nagy L.G."/>
            <person name="Floudas D."/>
            <person name="Copeland A."/>
            <person name="Barry K.W."/>
            <person name="Cichocki N."/>
            <person name="Veneault-Fourrey C."/>
            <person name="LaButti K."/>
            <person name="Lindquist E.A."/>
            <person name="Lipzen A."/>
            <person name="Lundell T."/>
            <person name="Morin E."/>
            <person name="Murat C."/>
            <person name="Riley R."/>
            <person name="Ohm R."/>
            <person name="Sun H."/>
            <person name="Tunlid A."/>
            <person name="Henrissat B."/>
            <person name="Grigoriev I.V."/>
            <person name="Hibbett D.S."/>
            <person name="Martin F."/>
        </authorList>
    </citation>
    <scope>NUCLEOTIDE SEQUENCE [LARGE SCALE GENOMIC DNA]</scope>
    <source>
        <strain evidence="8">h7</strain>
    </source>
</reference>
<comment type="similarity">
    <text evidence="2">Belongs to the TMEM19 family.</text>
</comment>
<feature type="transmembrane region" description="Helical" evidence="6">
    <location>
        <begin position="211"/>
        <end position="232"/>
    </location>
</feature>
<organism evidence="7 8">
    <name type="scientific">Hebeloma cylindrosporum</name>
    <dbReference type="NCBI Taxonomy" id="76867"/>
    <lineage>
        <taxon>Eukaryota</taxon>
        <taxon>Fungi</taxon>
        <taxon>Dikarya</taxon>
        <taxon>Basidiomycota</taxon>
        <taxon>Agaricomycotina</taxon>
        <taxon>Agaricomycetes</taxon>
        <taxon>Agaricomycetidae</taxon>
        <taxon>Agaricales</taxon>
        <taxon>Agaricineae</taxon>
        <taxon>Hymenogastraceae</taxon>
        <taxon>Hebeloma</taxon>
    </lineage>
</organism>
<evidence type="ECO:0000256" key="4">
    <source>
        <dbReference type="ARBA" id="ARBA00022989"/>
    </source>
</evidence>
<evidence type="ECO:0000256" key="6">
    <source>
        <dbReference type="SAM" id="Phobius"/>
    </source>
</evidence>